<organism evidence="1 2">
    <name type="scientific">Pseudomonas idahonensis</name>
    <dbReference type="NCBI Taxonomy" id="2942628"/>
    <lineage>
        <taxon>Bacteria</taxon>
        <taxon>Pseudomonadati</taxon>
        <taxon>Pseudomonadota</taxon>
        <taxon>Gammaproteobacteria</taxon>
        <taxon>Pseudomonadales</taxon>
        <taxon>Pseudomonadaceae</taxon>
        <taxon>Pseudomonas</taxon>
    </lineage>
</organism>
<proteinExistence type="predicted"/>
<sequence length="241" mass="26323">MSTAGFEVYNDLNQLVISSNFPVMNMSQVGVANCVMIDPYNSEGRVMYPGGAIRYDFPIVALKPLTLNLFPRLGGVTANPSDWNDRRFVGLRFLAQNWNFAPVTGQVQAYLFEAFAIDSGSKFGMQSFDESGRLLFDSESVAMRVVKVGKPADATYDGYQDHGSGVGFGGYRTLFYSVPWPNDAEAYVEVSGGTYTSGGEGSGGVWGFVGNFKRLTLAYTYMKDYGLGGYTPGSVMFVKRT</sequence>
<dbReference type="RefSeq" id="WP_229365185.1">
    <property type="nucleotide sequence ID" value="NZ_JAMDGR010000014.1"/>
</dbReference>
<name>A0ABT5Q8J7_9PSED</name>
<keyword evidence="2" id="KW-1185">Reference proteome</keyword>
<evidence type="ECO:0000313" key="2">
    <source>
        <dbReference type="Proteomes" id="UP001217610"/>
    </source>
</evidence>
<dbReference type="EMBL" id="JAMDGR010000014">
    <property type="protein sequence ID" value="MDD1150051.1"/>
    <property type="molecule type" value="Genomic_DNA"/>
</dbReference>
<dbReference type="Proteomes" id="UP001217610">
    <property type="component" value="Unassembled WGS sequence"/>
</dbReference>
<protein>
    <submittedName>
        <fullName evidence="1">Uncharacterized protein</fullName>
    </submittedName>
</protein>
<evidence type="ECO:0000313" key="1">
    <source>
        <dbReference type="EMBL" id="MDD1150051.1"/>
    </source>
</evidence>
<reference evidence="1 2" key="1">
    <citation type="submission" date="2022-05" db="EMBL/GenBank/DDBJ databases">
        <title>Novel Pseudomonas spp. Isolated from a Rainbow Trout Aquaculture Facility.</title>
        <authorList>
            <person name="Testerman T."/>
            <person name="Graf J."/>
        </authorList>
    </citation>
    <scope>NUCLEOTIDE SEQUENCE [LARGE SCALE GENOMIC DNA]</scope>
    <source>
        <strain evidence="1 2">ID357</strain>
    </source>
</reference>
<gene>
    <name evidence="1" type="ORF">M5G25_17330</name>
</gene>
<accession>A0ABT5Q8J7</accession>
<comment type="caution">
    <text evidence="1">The sequence shown here is derived from an EMBL/GenBank/DDBJ whole genome shotgun (WGS) entry which is preliminary data.</text>
</comment>